<evidence type="ECO:0000256" key="1">
    <source>
        <dbReference type="ARBA" id="ARBA00005061"/>
    </source>
</evidence>
<comment type="similarity">
    <text evidence="2 8">Belongs to the PTPS family. QueD subfamily.</text>
</comment>
<feature type="active site" description="Charge relay system" evidence="9">
    <location>
        <position position="75"/>
    </location>
</feature>
<dbReference type="Pfam" id="PF01242">
    <property type="entry name" value="PTPS"/>
    <property type="match status" value="1"/>
</dbReference>
<evidence type="ECO:0000313" key="12">
    <source>
        <dbReference type="EMBL" id="SFK85009.1"/>
    </source>
</evidence>
<reference evidence="11 13" key="1">
    <citation type="journal article" date="2015" name="Int. J. Syst. Evol. Microbiol.">
        <title>Complete genome sequence of Salinicoccus halodurans H3B36, isolated from the Qaidam Basin in China.</title>
        <authorList>
            <person name="Jiang K."/>
            <person name="Xue Y."/>
            <person name="Ma Y."/>
        </authorList>
    </citation>
    <scope>NUCLEOTIDE SEQUENCE [LARGE SCALE GENOMIC DNA]</scope>
    <source>
        <strain evidence="11 13">H3B36</strain>
    </source>
</reference>
<accession>A0A0F7HJA4</accession>
<dbReference type="GO" id="GO:0046872">
    <property type="term" value="F:metal ion binding"/>
    <property type="evidence" value="ECO:0007669"/>
    <property type="project" value="UniProtKB-KW"/>
</dbReference>
<dbReference type="InterPro" id="IPR007115">
    <property type="entry name" value="6-PTP_synth/QueD"/>
</dbReference>
<dbReference type="Proteomes" id="UP000183090">
    <property type="component" value="Unassembled WGS sequence"/>
</dbReference>
<feature type="active site" description="Proton acceptor" evidence="9">
    <location>
        <position position="34"/>
    </location>
</feature>
<evidence type="ECO:0000313" key="11">
    <source>
        <dbReference type="EMBL" id="AKG73136.1"/>
    </source>
</evidence>
<gene>
    <name evidence="11" type="ORF">AAT16_02230</name>
    <name evidence="12" type="ORF">SAMN05216235_2079</name>
</gene>
<evidence type="ECO:0000256" key="9">
    <source>
        <dbReference type="PIRSR" id="PIRSR006113-1"/>
    </source>
</evidence>
<evidence type="ECO:0000256" key="7">
    <source>
        <dbReference type="ARBA" id="ARBA00048807"/>
    </source>
</evidence>
<dbReference type="PANTHER" id="PTHR12589:SF7">
    <property type="entry name" value="6-PYRUVOYL TETRAHYDROBIOPTERIN SYNTHASE"/>
    <property type="match status" value="1"/>
</dbReference>
<dbReference type="Proteomes" id="UP000034029">
    <property type="component" value="Chromosome"/>
</dbReference>
<dbReference type="Gene3D" id="3.30.479.10">
    <property type="entry name" value="6-pyruvoyl tetrahydropterin synthase/QueD"/>
    <property type="match status" value="1"/>
</dbReference>
<proteinExistence type="inferred from homology"/>
<organism evidence="12 14">
    <name type="scientific">Salinicoccus halodurans</name>
    <dbReference type="NCBI Taxonomy" id="407035"/>
    <lineage>
        <taxon>Bacteria</taxon>
        <taxon>Bacillati</taxon>
        <taxon>Bacillota</taxon>
        <taxon>Bacilli</taxon>
        <taxon>Bacillales</taxon>
        <taxon>Staphylococcaceae</taxon>
        <taxon>Salinicoccus</taxon>
    </lineage>
</organism>
<dbReference type="EMBL" id="CP011366">
    <property type="protein sequence ID" value="AKG73136.1"/>
    <property type="molecule type" value="Genomic_DNA"/>
</dbReference>
<sequence>MMYQTPSHDFEYELNKDLNFSAAHHIPDARAGKCAKIHGHTYFVNMTIAGDTLDDLGFLVNFSDIKKLIDEAFDHTLLNDHTRFSDIPPTSETMAKTIYDMVEEYLDRLDNRPVCLQVVLRETPTSYVVYRPKEYRK</sequence>
<keyword evidence="5 8" id="KW-0862">Zinc</keyword>
<dbReference type="NCBIfam" id="TIGR03367">
    <property type="entry name" value="queuosine_QueD"/>
    <property type="match status" value="1"/>
</dbReference>
<keyword evidence="4 8" id="KW-0479">Metal-binding</keyword>
<dbReference type="GO" id="GO:0008616">
    <property type="term" value="P:tRNA queuosine(34) biosynthetic process"/>
    <property type="evidence" value="ECO:0007669"/>
    <property type="project" value="UniProtKB-KW"/>
</dbReference>
<dbReference type="PIRSF" id="PIRSF006113">
    <property type="entry name" value="PTP_synth"/>
    <property type="match status" value="1"/>
</dbReference>
<keyword evidence="13" id="KW-1185">Reference proteome</keyword>
<keyword evidence="8" id="KW-0671">Queuosine biosynthesis</keyword>
<feature type="binding site" evidence="10">
    <location>
        <position position="38"/>
    </location>
    <ligand>
        <name>Zn(2+)</name>
        <dbReference type="ChEBI" id="CHEBI:29105"/>
    </ligand>
</feature>
<dbReference type="AlphaFoldDB" id="A0A0F7HJA4"/>
<reference evidence="12 14" key="3">
    <citation type="submission" date="2016-10" db="EMBL/GenBank/DDBJ databases">
        <authorList>
            <person name="Varghese N."/>
            <person name="Submissions S."/>
        </authorList>
    </citation>
    <scope>NUCLEOTIDE SEQUENCE [LARGE SCALE GENOMIC DNA]</scope>
    <source>
        <strain evidence="12 14">CGMCC 1.6501</strain>
    </source>
</reference>
<feature type="binding site" evidence="10">
    <location>
        <position position="40"/>
    </location>
    <ligand>
        <name>Zn(2+)</name>
        <dbReference type="ChEBI" id="CHEBI:29105"/>
    </ligand>
</feature>
<feature type="active site" description="Charge relay system" evidence="9">
    <location>
        <position position="122"/>
    </location>
</feature>
<evidence type="ECO:0000256" key="3">
    <source>
        <dbReference type="ARBA" id="ARBA00018141"/>
    </source>
</evidence>
<dbReference type="KEGG" id="shv:AAT16_02230"/>
<evidence type="ECO:0000256" key="5">
    <source>
        <dbReference type="ARBA" id="ARBA00022833"/>
    </source>
</evidence>
<evidence type="ECO:0000313" key="14">
    <source>
        <dbReference type="Proteomes" id="UP000183090"/>
    </source>
</evidence>
<evidence type="ECO:0000256" key="10">
    <source>
        <dbReference type="PIRSR" id="PIRSR006113-2"/>
    </source>
</evidence>
<evidence type="ECO:0000256" key="2">
    <source>
        <dbReference type="ARBA" id="ARBA00008900"/>
    </source>
</evidence>
<feature type="binding site" evidence="10">
    <location>
        <position position="24"/>
    </location>
    <ligand>
        <name>Zn(2+)</name>
        <dbReference type="ChEBI" id="CHEBI:29105"/>
    </ligand>
</feature>
<evidence type="ECO:0000256" key="8">
    <source>
        <dbReference type="PIRNR" id="PIRNR006113"/>
    </source>
</evidence>
<protein>
    <recommendedName>
        <fullName evidence="3 8">6-carboxy-5,6,7,8-tetrahydropterin synthase</fullName>
        <ecNumber evidence="8">4.-.-.-</ecNumber>
    </recommendedName>
</protein>
<evidence type="ECO:0000256" key="6">
    <source>
        <dbReference type="ARBA" id="ARBA00023239"/>
    </source>
</evidence>
<name>A0A0F7HJA4_9STAP</name>
<comment type="cofactor">
    <cofactor evidence="8 10">
        <name>Zn(2+)</name>
        <dbReference type="ChEBI" id="CHEBI:29105"/>
    </cofactor>
    <text evidence="8 10">Binds 1 zinc ion per subunit.</text>
</comment>
<comment type="pathway">
    <text evidence="1 8">Purine metabolism; 7-cyano-7-deazaguanine biosynthesis.</text>
</comment>
<keyword evidence="6 8" id="KW-0456">Lyase</keyword>
<dbReference type="GO" id="GO:0070497">
    <property type="term" value="F:6-carboxytetrahydropterin synthase activity"/>
    <property type="evidence" value="ECO:0007669"/>
    <property type="project" value="UniProtKB-EC"/>
</dbReference>
<dbReference type="PANTHER" id="PTHR12589">
    <property type="entry name" value="PYRUVOYL TETRAHYDROBIOPTERIN SYNTHASE"/>
    <property type="match status" value="1"/>
</dbReference>
<dbReference type="EMBL" id="FOTB01000004">
    <property type="protein sequence ID" value="SFK85009.1"/>
    <property type="molecule type" value="Genomic_DNA"/>
</dbReference>
<dbReference type="EC" id="4.-.-.-" evidence="8"/>
<dbReference type="SUPFAM" id="SSF55620">
    <property type="entry name" value="Tetrahydrobiopterin biosynthesis enzymes-like"/>
    <property type="match status" value="1"/>
</dbReference>
<dbReference type="InterPro" id="IPR038418">
    <property type="entry name" value="6-PTP_synth/QueD_sf"/>
</dbReference>
<evidence type="ECO:0000313" key="13">
    <source>
        <dbReference type="Proteomes" id="UP000034029"/>
    </source>
</evidence>
<evidence type="ECO:0000256" key="4">
    <source>
        <dbReference type="ARBA" id="ARBA00022723"/>
    </source>
</evidence>
<reference evidence="13" key="2">
    <citation type="submission" date="2015-04" db="EMBL/GenBank/DDBJ databases">
        <title>Complete genome sequence of Salinicoccus halodurans strain H3B36, isolated from the Qaidam basin of China.</title>
        <authorList>
            <person name="Ma Y."/>
            <person name="Jiang K."/>
            <person name="Xue Y."/>
        </authorList>
    </citation>
    <scope>NUCLEOTIDE SEQUENCE [LARGE SCALE GENOMIC DNA]</scope>
    <source>
        <strain evidence="13">H3B36</strain>
    </source>
</reference>
<comment type="catalytic activity">
    <reaction evidence="7 8">
        <text>7,8-dihydroneopterin 3'-triphosphate + H2O = 6-carboxy-5,6,7,8-tetrahydropterin + triphosphate + acetaldehyde + 2 H(+)</text>
        <dbReference type="Rhea" id="RHEA:27966"/>
        <dbReference type="ChEBI" id="CHEBI:15343"/>
        <dbReference type="ChEBI" id="CHEBI:15377"/>
        <dbReference type="ChEBI" id="CHEBI:15378"/>
        <dbReference type="ChEBI" id="CHEBI:18036"/>
        <dbReference type="ChEBI" id="CHEBI:58462"/>
        <dbReference type="ChEBI" id="CHEBI:61032"/>
        <dbReference type="EC" id="4.1.2.50"/>
    </reaction>
</comment>